<proteinExistence type="predicted"/>
<gene>
    <name evidence="2" type="ORF">AMS68_002504</name>
</gene>
<dbReference type="EMBL" id="CP051140">
    <property type="protein sequence ID" value="QIW96986.1"/>
    <property type="molecule type" value="Genomic_DNA"/>
</dbReference>
<name>A0A6H0XQF4_9PEZI</name>
<feature type="compositionally biased region" description="Low complexity" evidence="1">
    <location>
        <begin position="231"/>
        <end position="240"/>
    </location>
</feature>
<feature type="compositionally biased region" description="Basic residues" evidence="1">
    <location>
        <begin position="39"/>
        <end position="49"/>
    </location>
</feature>
<accession>A0A6H0XQF4</accession>
<keyword evidence="3" id="KW-1185">Reference proteome</keyword>
<feature type="region of interest" description="Disordered" evidence="1">
    <location>
        <begin position="114"/>
        <end position="159"/>
    </location>
</feature>
<reference evidence="2 3" key="1">
    <citation type="journal article" date="2016" name="Sci. Rep.">
        <title>Peltaster fructicola genome reveals evolution from an invasive phytopathogen to an ectophytic parasite.</title>
        <authorList>
            <person name="Xu C."/>
            <person name="Chen H."/>
            <person name="Gleason M.L."/>
            <person name="Xu J.R."/>
            <person name="Liu H."/>
            <person name="Zhang R."/>
            <person name="Sun G."/>
        </authorList>
    </citation>
    <scope>NUCLEOTIDE SEQUENCE [LARGE SCALE GENOMIC DNA]</scope>
    <source>
        <strain evidence="2 3">LNHT1506</strain>
    </source>
</reference>
<dbReference type="InterPro" id="IPR025040">
    <property type="entry name" value="DUF3984"/>
</dbReference>
<sequence>MYDNDVSDAIHQFDASNRAGDAEFAIAETAFTPGVVTPGRKKSMHKRSRTAGTNTPRSKSRTRADDDWFSHTGATANALLLESKGATWLSSRPSATNLVIPDDDDEGYEEMAALSATTTRTEPEEGTKTPKQDRWGSRFGSRPASRHASRRGSVAAGAMTPRTTADIDGYFEQHASLQQGPVFAEQSEDETDDDDEHLTELTKDKSFGLGRYVDQLMFSIFSLPDADESGAETGTEAETAAEAKARRLREAQRRQQEKDRLVAPPAPEAGKDGEKVGVWEDANWLIGVATRAFS</sequence>
<protein>
    <submittedName>
        <fullName evidence="2">Uncharacterized protein</fullName>
    </submittedName>
</protein>
<organism evidence="2 3">
    <name type="scientific">Peltaster fructicola</name>
    <dbReference type="NCBI Taxonomy" id="286661"/>
    <lineage>
        <taxon>Eukaryota</taxon>
        <taxon>Fungi</taxon>
        <taxon>Dikarya</taxon>
        <taxon>Ascomycota</taxon>
        <taxon>Pezizomycotina</taxon>
        <taxon>Dothideomycetes</taxon>
        <taxon>Dothideomycetes incertae sedis</taxon>
        <taxon>Peltaster</taxon>
    </lineage>
</organism>
<evidence type="ECO:0000256" key="1">
    <source>
        <dbReference type="SAM" id="MobiDB-lite"/>
    </source>
</evidence>
<feature type="compositionally biased region" description="Basic and acidic residues" evidence="1">
    <location>
        <begin position="241"/>
        <end position="261"/>
    </location>
</feature>
<dbReference type="Proteomes" id="UP000503462">
    <property type="component" value="Chromosome 2"/>
</dbReference>
<evidence type="ECO:0000313" key="2">
    <source>
        <dbReference type="EMBL" id="QIW96986.1"/>
    </source>
</evidence>
<dbReference type="OrthoDB" id="5339776at2759"/>
<feature type="region of interest" description="Disordered" evidence="1">
    <location>
        <begin position="35"/>
        <end position="68"/>
    </location>
</feature>
<feature type="region of interest" description="Disordered" evidence="1">
    <location>
        <begin position="225"/>
        <end position="275"/>
    </location>
</feature>
<feature type="compositionally biased region" description="Basic and acidic residues" evidence="1">
    <location>
        <begin position="121"/>
        <end position="136"/>
    </location>
</feature>
<dbReference type="AlphaFoldDB" id="A0A6H0XQF4"/>
<dbReference type="Pfam" id="PF13136">
    <property type="entry name" value="DUF3984"/>
    <property type="match status" value="1"/>
</dbReference>
<evidence type="ECO:0000313" key="3">
    <source>
        <dbReference type="Proteomes" id="UP000503462"/>
    </source>
</evidence>